<sequence length="459" mass="51548">MEQMEARFQRFCEIITSALAHADRVKPANLYLQGLVMPGDRKSVEPMAARLRPKTVEATHNSMHHLVANAPWSDAAVLEAVAGQVLPELTQDGKAPVYWIIDDTGTPKKGTESVGVARQYCGQLGKQENCRTAVSLTLATKDGSVPLHYRLYLPKEWTDDPTRCRAAGVPVEIGFATKNDIARQQIAAALAAKTARGVVLADAAYGDEADFRDYLTEEQLLYAVGIRPATGVWWGQHQPARMPPPSPQGQARTRLVRDEDHQPIAVQALAQALPKQLYRTITWRAGTAEPLSSRFARVRVRAAHDNHHREEEWLIIEWPETEAQPARYFLSTLPHNISFKNLVNTIKGRWRIERDYLELKQEVGLGHYEGRNWRGFHHHATLCIAAYAFLMLERLRGLDKTPVDMKRLKYPKYSASAPFAPMQRHVPWSIATIRFRLAGMIAHTLGINMVGGRGVRKTA</sequence>
<accession>T0ZKC9</accession>
<evidence type="ECO:0000313" key="2">
    <source>
        <dbReference type="EMBL" id="EQD30285.1"/>
    </source>
</evidence>
<dbReference type="NCBIfam" id="NF033540">
    <property type="entry name" value="transpos_IS701"/>
    <property type="match status" value="1"/>
</dbReference>
<evidence type="ECO:0000313" key="3">
    <source>
        <dbReference type="EMBL" id="EQD43703.1"/>
    </source>
</evidence>
<proteinExistence type="predicted"/>
<dbReference type="PANTHER" id="PTHR33627">
    <property type="entry name" value="TRANSPOSASE"/>
    <property type="match status" value="1"/>
</dbReference>
<dbReference type="InterPro" id="IPR038721">
    <property type="entry name" value="IS701-like_DDE_dom"/>
</dbReference>
<organism evidence="2">
    <name type="scientific">mine drainage metagenome</name>
    <dbReference type="NCBI Taxonomy" id="410659"/>
    <lineage>
        <taxon>unclassified sequences</taxon>
        <taxon>metagenomes</taxon>
        <taxon>ecological metagenomes</taxon>
    </lineage>
</organism>
<name>T0ZKC9_9ZZZZ</name>
<feature type="domain" description="Transposase IS701-like DDE" evidence="1">
    <location>
        <begin position="18"/>
        <end position="289"/>
    </location>
</feature>
<reference evidence="2" key="1">
    <citation type="submission" date="2013-08" db="EMBL/GenBank/DDBJ databases">
        <authorList>
            <person name="Mendez C."/>
            <person name="Richter M."/>
            <person name="Ferrer M."/>
            <person name="Sanchez J."/>
        </authorList>
    </citation>
    <scope>NUCLEOTIDE SEQUENCE</scope>
</reference>
<dbReference type="InterPro" id="IPR012337">
    <property type="entry name" value="RNaseH-like_sf"/>
</dbReference>
<reference evidence="2" key="2">
    <citation type="journal article" date="2014" name="ISME J.">
        <title>Microbial stratification in low pH oxic and suboxic macroscopic growths along an acid mine drainage.</title>
        <authorList>
            <person name="Mendez-Garcia C."/>
            <person name="Mesa V."/>
            <person name="Sprenger R.R."/>
            <person name="Richter M."/>
            <person name="Diez M.S."/>
            <person name="Solano J."/>
            <person name="Bargiela R."/>
            <person name="Golyshina O.V."/>
            <person name="Manteca A."/>
            <person name="Ramos J.L."/>
            <person name="Gallego J.R."/>
            <person name="Llorente I."/>
            <person name="Martins Dos Santos V.A."/>
            <person name="Jensen O.N."/>
            <person name="Pelaez A.I."/>
            <person name="Sanchez J."/>
            <person name="Ferrer M."/>
        </authorList>
    </citation>
    <scope>NUCLEOTIDE SEQUENCE</scope>
</reference>
<dbReference type="InterPro" id="IPR039365">
    <property type="entry name" value="IS701-like"/>
</dbReference>
<gene>
    <name evidence="2" type="ORF">B1B_18480</name>
    <name evidence="3" type="ORF">B2A_09759</name>
</gene>
<dbReference type="SUPFAM" id="SSF53098">
    <property type="entry name" value="Ribonuclease H-like"/>
    <property type="match status" value="1"/>
</dbReference>
<dbReference type="Pfam" id="PF13546">
    <property type="entry name" value="DDE_5"/>
    <property type="match status" value="1"/>
</dbReference>
<protein>
    <submittedName>
        <fullName evidence="2">ISXo8 transposase</fullName>
    </submittedName>
</protein>
<dbReference type="PANTHER" id="PTHR33627:SF1">
    <property type="entry name" value="TRANSPOSASE"/>
    <property type="match status" value="1"/>
</dbReference>
<dbReference type="EMBL" id="AUZY01012367">
    <property type="protein sequence ID" value="EQD30285.1"/>
    <property type="molecule type" value="Genomic_DNA"/>
</dbReference>
<evidence type="ECO:0000259" key="1">
    <source>
        <dbReference type="Pfam" id="PF13546"/>
    </source>
</evidence>
<comment type="caution">
    <text evidence="2">The sequence shown here is derived from an EMBL/GenBank/DDBJ whole genome shotgun (WGS) entry which is preliminary data.</text>
</comment>
<dbReference type="EMBL" id="AUZZ01007055">
    <property type="protein sequence ID" value="EQD43703.1"/>
    <property type="molecule type" value="Genomic_DNA"/>
</dbReference>
<dbReference type="AlphaFoldDB" id="T0ZKC9"/>